<dbReference type="Proteomes" id="UP001202674">
    <property type="component" value="Unassembled WGS sequence"/>
</dbReference>
<evidence type="ECO:0000313" key="3">
    <source>
        <dbReference type="Proteomes" id="UP001202674"/>
    </source>
</evidence>
<protein>
    <submittedName>
        <fullName evidence="2">KEOPS complex subunit Cgi121</fullName>
    </submittedName>
</protein>
<reference evidence="2 3" key="1">
    <citation type="journal article" date="2022" name="Syst. Appl. Microbiol.">
        <title>Natronocalculus amylovorans gen. nov., sp. nov., and Natranaeroarchaeum aerophilus sp. nov., dominant culturable amylolytic natronoarchaea from hypersaline soda lakes in southwestern Siberia.</title>
        <authorList>
            <person name="Sorokin D.Y."/>
            <person name="Elcheninov A.G."/>
            <person name="Khizhniak T.V."/>
            <person name="Koenen M."/>
            <person name="Bale N.J."/>
            <person name="Damste J.S.S."/>
            <person name="Kublanov I.V."/>
        </authorList>
    </citation>
    <scope>NUCLEOTIDE SEQUENCE [LARGE SCALE GENOMIC DNA]</scope>
    <source>
        <strain evidence="2 3">AArc-St1-1</strain>
    </source>
</reference>
<dbReference type="InterPro" id="IPR016799">
    <property type="entry name" value="UCP022062"/>
</dbReference>
<dbReference type="SUPFAM" id="SSF143870">
    <property type="entry name" value="PF0523-like"/>
    <property type="match status" value="1"/>
</dbReference>
<dbReference type="EMBL" id="JAKRVY010000001">
    <property type="protein sequence ID" value="MCL9812097.1"/>
    <property type="molecule type" value="Genomic_DNA"/>
</dbReference>
<comment type="similarity">
    <text evidence="1">Belongs to the CGI121/TPRKB family.</text>
</comment>
<dbReference type="PIRSF" id="PIRSF022062">
    <property type="entry name" value="UCP022062"/>
    <property type="match status" value="1"/>
</dbReference>
<dbReference type="RefSeq" id="WP_250593631.1">
    <property type="nucleotide sequence ID" value="NZ_JAKRVY010000001.1"/>
</dbReference>
<evidence type="ECO:0000313" key="2">
    <source>
        <dbReference type="EMBL" id="MCL9812097.1"/>
    </source>
</evidence>
<evidence type="ECO:0000256" key="1">
    <source>
        <dbReference type="ARBA" id="ARBA00005546"/>
    </source>
</evidence>
<organism evidence="2 3">
    <name type="scientific">Natranaeroarchaeum aerophilus</name>
    <dbReference type="NCBI Taxonomy" id="2917711"/>
    <lineage>
        <taxon>Archaea</taxon>
        <taxon>Methanobacteriati</taxon>
        <taxon>Methanobacteriota</taxon>
        <taxon>Stenosarchaea group</taxon>
        <taxon>Halobacteria</taxon>
        <taxon>Halobacteriales</taxon>
        <taxon>Natronoarchaeaceae</taxon>
        <taxon>Natranaeroarchaeum</taxon>
    </lineage>
</organism>
<proteinExistence type="inferred from homology"/>
<dbReference type="InterPro" id="IPR036504">
    <property type="entry name" value="CGI121/TPRKB_sf"/>
</dbReference>
<dbReference type="InterPro" id="IPR013926">
    <property type="entry name" value="CGI121/TPRKB"/>
</dbReference>
<keyword evidence="3" id="KW-1185">Reference proteome</keyword>
<dbReference type="Pfam" id="PF08617">
    <property type="entry name" value="CGI-121"/>
    <property type="match status" value="1"/>
</dbReference>
<dbReference type="Gene3D" id="3.30.2380.10">
    <property type="entry name" value="CGI121/TPRKB"/>
    <property type="match status" value="1"/>
</dbReference>
<dbReference type="NCBIfam" id="NF011465">
    <property type="entry name" value="PRK14886.1-1"/>
    <property type="match status" value="1"/>
</dbReference>
<sequence length="170" mass="18390">MELLEGELVVGDLDAFIETLAAIGDEYDCTIQAFDGRYVAGRLHLERALALADRAIERGENVARDRSVEILLYAAGRRQINKALEMGLEAGDNEAVVLVDGHEESADEAGAIAALESRLDLTPSPTLATEHANEELLREFFDIGAAELAATDASLAELVRERVALLDVEK</sequence>
<dbReference type="AlphaFoldDB" id="A0AAE3K2P1"/>
<comment type="caution">
    <text evidence="2">The sequence shown here is derived from an EMBL/GenBank/DDBJ whole genome shotgun (WGS) entry which is preliminary data.</text>
</comment>
<accession>A0AAE3K2P1</accession>
<gene>
    <name evidence="2" type="ORF">AArcSt11_00330</name>
</gene>
<name>A0AAE3K2P1_9EURY</name>